<evidence type="ECO:0000313" key="9">
    <source>
        <dbReference type="Proteomes" id="UP000823612"/>
    </source>
</evidence>
<evidence type="ECO:0000259" key="6">
    <source>
        <dbReference type="Pfam" id="PF07715"/>
    </source>
</evidence>
<reference evidence="8" key="1">
    <citation type="submission" date="2020-10" db="EMBL/GenBank/DDBJ databases">
        <authorList>
            <person name="Gilroy R."/>
        </authorList>
    </citation>
    <scope>NUCLEOTIDE SEQUENCE</scope>
    <source>
        <strain evidence="8">2889</strain>
    </source>
</reference>
<gene>
    <name evidence="8" type="ORF">IAB08_08565</name>
</gene>
<keyword evidence="3" id="KW-0998">Cell outer membrane</keyword>
<dbReference type="Proteomes" id="UP000823612">
    <property type="component" value="Unassembled WGS sequence"/>
</dbReference>
<evidence type="ECO:0000256" key="3">
    <source>
        <dbReference type="ARBA" id="ARBA00023237"/>
    </source>
</evidence>
<feature type="signal peptide" evidence="5">
    <location>
        <begin position="1"/>
        <end position="21"/>
    </location>
</feature>
<dbReference type="InterPro" id="IPR037066">
    <property type="entry name" value="Plug_dom_sf"/>
</dbReference>
<name>A0A9D9GZX0_9BACT</name>
<keyword evidence="5" id="KW-0732">Signal</keyword>
<sequence length="830" mass="93084">MNRKLFFSILCCLLLSGGIYAQTGNVRGAIIDAQTQEGIPFANVVLVKASDSTQVMGMASSDSGYFEFKRVPQGRYFIQAAVLAYHRSNSEIFVIDGDHRQANVGRILMHSSSVHLDEVVVNAKRPIMEMEAGKITMNISQSIVTQSDNAFEMLKKFPGVTVDKDDNISLNGQSGVLVLVDDRPTHMDGQNLANYLRSMPGNTIEKIEVMTNPSSKYDAEGTGGIINLKTTRIHTTGFSGSVDAGIRVNRHVGYNAGFDLNYRHKKFTVYGSFSSYQGSQTSTMYGYNNYADGSRNTINASERNQPIGGNKYLSFYGKGGIDYYIGKLDVLSLSYKGSGGHGSNNSDLFRTRFYEASNPDSVLYAYNQEGDSRFGYQNHNVNLNYEHTFDTTFNRKLSMNFDFIRNERSTAGSNYVRYYPGDFLSGTPVYSMGYDVDQPFSSNIYSFKMDYSHPFNMQTSLEAGIKLSYADNNTASYYLQSDSSRMDDRYLYDELIAAAYVMVNHTFKTRTTLQVGVRAEYTYSHGNNVGMDSVNTSQYARPFPNVSISQPVGNKNHLTLSYRYRLTRPDYSDLNPFQVRSTATQYYCGNPYLKPEYSHNLDLTYSFNYKFFATLGYMHATGDPEQINFYDENYNTYTQPINAGVNQGVTLSLSTNLTFYKIWRLMVFVHGGYGRSVIDYNETHQKSDIFEGSYWINTEVDATPNLTFSAYSWGQLPNQGNFEYSPGFYGGGIGIKAFFLKKTLTLSASFDVMFNDYTSRSVYPALNGMENISYMRMGFEKYTGSIRLSWRFGNNKLMNRAPRQIGDAEESSRLGGGNTGGASTGSGGPR</sequence>
<dbReference type="Gene3D" id="2.40.170.20">
    <property type="entry name" value="TonB-dependent receptor, beta-barrel domain"/>
    <property type="match status" value="1"/>
</dbReference>
<evidence type="ECO:0000256" key="1">
    <source>
        <dbReference type="ARBA" id="ARBA00004442"/>
    </source>
</evidence>
<evidence type="ECO:0000256" key="2">
    <source>
        <dbReference type="ARBA" id="ARBA00023136"/>
    </source>
</evidence>
<protein>
    <submittedName>
        <fullName evidence="8">TonB-dependent receptor</fullName>
    </submittedName>
</protein>
<dbReference type="Gene3D" id="2.60.40.1120">
    <property type="entry name" value="Carboxypeptidase-like, regulatory domain"/>
    <property type="match status" value="1"/>
</dbReference>
<feature type="domain" description="Outer membrane protein beta-barrel" evidence="7">
    <location>
        <begin position="387"/>
        <end position="762"/>
    </location>
</feature>
<dbReference type="SUPFAM" id="SSF56935">
    <property type="entry name" value="Porins"/>
    <property type="match status" value="1"/>
</dbReference>
<dbReference type="InterPro" id="IPR012910">
    <property type="entry name" value="Plug_dom"/>
</dbReference>
<evidence type="ECO:0000313" key="8">
    <source>
        <dbReference type="EMBL" id="MBO8433325.1"/>
    </source>
</evidence>
<dbReference type="SUPFAM" id="SSF49464">
    <property type="entry name" value="Carboxypeptidase regulatory domain-like"/>
    <property type="match status" value="1"/>
</dbReference>
<dbReference type="InterPro" id="IPR036942">
    <property type="entry name" value="Beta-barrel_TonB_sf"/>
</dbReference>
<organism evidence="8 9">
    <name type="scientific">Candidatus Pullibacteroides excrementavium</name>
    <dbReference type="NCBI Taxonomy" id="2840905"/>
    <lineage>
        <taxon>Bacteria</taxon>
        <taxon>Pseudomonadati</taxon>
        <taxon>Bacteroidota</taxon>
        <taxon>Bacteroidia</taxon>
        <taxon>Bacteroidales</taxon>
        <taxon>Candidatus Pullibacteroides</taxon>
    </lineage>
</organism>
<comment type="subcellular location">
    <subcellularLocation>
        <location evidence="1">Cell outer membrane</location>
    </subcellularLocation>
</comment>
<accession>A0A9D9GZX0</accession>
<keyword evidence="2" id="KW-0472">Membrane</keyword>
<dbReference type="InterPro" id="IPR008969">
    <property type="entry name" value="CarboxyPept-like_regulatory"/>
</dbReference>
<dbReference type="PANTHER" id="PTHR40980">
    <property type="entry name" value="PLUG DOMAIN-CONTAINING PROTEIN"/>
    <property type="match status" value="1"/>
</dbReference>
<keyword evidence="8" id="KW-0675">Receptor</keyword>
<dbReference type="PANTHER" id="PTHR40980:SF4">
    <property type="entry name" value="TONB-DEPENDENT RECEPTOR-LIKE BETA-BARREL DOMAIN-CONTAINING PROTEIN"/>
    <property type="match status" value="1"/>
</dbReference>
<dbReference type="Gene3D" id="2.170.130.10">
    <property type="entry name" value="TonB-dependent receptor, plug domain"/>
    <property type="match status" value="1"/>
</dbReference>
<dbReference type="Pfam" id="PF13715">
    <property type="entry name" value="CarbopepD_reg_2"/>
    <property type="match status" value="1"/>
</dbReference>
<evidence type="ECO:0000256" key="5">
    <source>
        <dbReference type="SAM" id="SignalP"/>
    </source>
</evidence>
<proteinExistence type="predicted"/>
<dbReference type="EMBL" id="JADIMZ010000128">
    <property type="protein sequence ID" value="MBO8433325.1"/>
    <property type="molecule type" value="Genomic_DNA"/>
</dbReference>
<reference evidence="8" key="2">
    <citation type="journal article" date="2021" name="PeerJ">
        <title>Extensive microbial diversity within the chicken gut microbiome revealed by metagenomics and culture.</title>
        <authorList>
            <person name="Gilroy R."/>
            <person name="Ravi A."/>
            <person name="Getino M."/>
            <person name="Pursley I."/>
            <person name="Horton D.L."/>
            <person name="Alikhan N.F."/>
            <person name="Baker D."/>
            <person name="Gharbi K."/>
            <person name="Hall N."/>
            <person name="Watson M."/>
            <person name="Adriaenssens E.M."/>
            <person name="Foster-Nyarko E."/>
            <person name="Jarju S."/>
            <person name="Secka A."/>
            <person name="Antonio M."/>
            <person name="Oren A."/>
            <person name="Chaudhuri R.R."/>
            <person name="La Ragione R."/>
            <person name="Hildebrand F."/>
            <person name="Pallen M.J."/>
        </authorList>
    </citation>
    <scope>NUCLEOTIDE SEQUENCE</scope>
    <source>
        <strain evidence="8">2889</strain>
    </source>
</reference>
<feature type="region of interest" description="Disordered" evidence="4">
    <location>
        <begin position="801"/>
        <end position="830"/>
    </location>
</feature>
<feature type="domain" description="TonB-dependent receptor plug" evidence="6">
    <location>
        <begin position="145"/>
        <end position="225"/>
    </location>
</feature>
<dbReference type="GO" id="GO:0009279">
    <property type="term" value="C:cell outer membrane"/>
    <property type="evidence" value="ECO:0007669"/>
    <property type="project" value="UniProtKB-SubCell"/>
</dbReference>
<feature type="chain" id="PRO_5038692940" evidence="5">
    <location>
        <begin position="22"/>
        <end position="830"/>
    </location>
</feature>
<feature type="compositionally biased region" description="Gly residues" evidence="4">
    <location>
        <begin position="814"/>
        <end position="830"/>
    </location>
</feature>
<dbReference type="Pfam" id="PF07715">
    <property type="entry name" value="Plug"/>
    <property type="match status" value="1"/>
</dbReference>
<dbReference type="Pfam" id="PF14905">
    <property type="entry name" value="OMP_b-brl_3"/>
    <property type="match status" value="1"/>
</dbReference>
<dbReference type="InterPro" id="IPR041700">
    <property type="entry name" value="OMP_b-brl_3"/>
</dbReference>
<evidence type="ECO:0000259" key="7">
    <source>
        <dbReference type="Pfam" id="PF14905"/>
    </source>
</evidence>
<comment type="caution">
    <text evidence="8">The sequence shown here is derived from an EMBL/GenBank/DDBJ whole genome shotgun (WGS) entry which is preliminary data.</text>
</comment>
<dbReference type="AlphaFoldDB" id="A0A9D9GZX0"/>
<evidence type="ECO:0000256" key="4">
    <source>
        <dbReference type="SAM" id="MobiDB-lite"/>
    </source>
</evidence>